<dbReference type="EMBL" id="VOMB01000003">
    <property type="protein sequence ID" value="MBU9762779.1"/>
    <property type="molecule type" value="Genomic_DNA"/>
</dbReference>
<dbReference type="PANTHER" id="PTHR43877">
    <property type="entry name" value="AMINOALKYLPHOSPHONATE N-ACETYLTRANSFERASE-RELATED-RELATED"/>
    <property type="match status" value="1"/>
</dbReference>
<organism evidence="4 5">
    <name type="scientific">[Mycobacterium] fortunisiensis</name>
    <dbReference type="NCBI Taxonomy" id="2600579"/>
    <lineage>
        <taxon>Bacteria</taxon>
        <taxon>Bacillati</taxon>
        <taxon>Actinomycetota</taxon>
        <taxon>Actinomycetes</taxon>
        <taxon>Mycobacteriales</taxon>
        <taxon>Mycobacteriaceae</taxon>
        <taxon>Mycolicibacterium</taxon>
    </lineage>
</organism>
<keyword evidence="1" id="KW-0808">Transferase</keyword>
<keyword evidence="5" id="KW-1185">Reference proteome</keyword>
<evidence type="ECO:0000313" key="4">
    <source>
        <dbReference type="EMBL" id="MBU9762779.1"/>
    </source>
</evidence>
<protein>
    <submittedName>
        <fullName evidence="4">GNAT family N-acetyltransferase</fullName>
    </submittedName>
</protein>
<dbReference type="PROSITE" id="PS51186">
    <property type="entry name" value="GNAT"/>
    <property type="match status" value="1"/>
</dbReference>
<name>A0ABS6KGT1_9MYCO</name>
<evidence type="ECO:0000313" key="5">
    <source>
        <dbReference type="Proteomes" id="UP000812982"/>
    </source>
</evidence>
<gene>
    <name evidence="4" type="ORF">FR943_02775</name>
</gene>
<dbReference type="Proteomes" id="UP000812982">
    <property type="component" value="Unassembled WGS sequence"/>
</dbReference>
<dbReference type="InterPro" id="IPR000182">
    <property type="entry name" value="GNAT_dom"/>
</dbReference>
<evidence type="ECO:0000256" key="2">
    <source>
        <dbReference type="ARBA" id="ARBA00023315"/>
    </source>
</evidence>
<dbReference type="InterPro" id="IPR050832">
    <property type="entry name" value="Bact_Acetyltransf"/>
</dbReference>
<evidence type="ECO:0000256" key="1">
    <source>
        <dbReference type="ARBA" id="ARBA00022679"/>
    </source>
</evidence>
<dbReference type="PANTHER" id="PTHR43877:SF2">
    <property type="entry name" value="AMINOALKYLPHOSPHONATE N-ACETYLTRANSFERASE-RELATED"/>
    <property type="match status" value="1"/>
</dbReference>
<keyword evidence="2" id="KW-0012">Acyltransferase</keyword>
<comment type="caution">
    <text evidence="4">The sequence shown here is derived from an EMBL/GenBank/DDBJ whole genome shotgun (WGS) entry which is preliminary data.</text>
</comment>
<evidence type="ECO:0000259" key="3">
    <source>
        <dbReference type="PROSITE" id="PS51186"/>
    </source>
</evidence>
<dbReference type="Pfam" id="PF00583">
    <property type="entry name" value="Acetyltransf_1"/>
    <property type="match status" value="1"/>
</dbReference>
<feature type="domain" description="N-acetyltransferase" evidence="3">
    <location>
        <begin position="29"/>
        <end position="182"/>
    </location>
</feature>
<sequence>MNHPSLRVEAGVGIETVVMSTSVNRLNFVAVGLDDALAAPLLAELAVEYSGRYGGTAERTMAWLVTDPGQFAPPGGGLYIGLLDGVPVTGGAFTRFDDETAELKRIWTDRNHRKRGLASALLTHLEGEIRVRGYRRVYLMTGHLQPEAEALYASTGYTRLPTPMPAEGEGAVFPIAFEKGLG</sequence>
<dbReference type="CDD" id="cd04301">
    <property type="entry name" value="NAT_SF"/>
    <property type="match status" value="1"/>
</dbReference>
<accession>A0ABS6KGT1</accession>
<proteinExistence type="predicted"/>
<reference evidence="4 5" key="1">
    <citation type="journal article" date="2021" name="Sci. Rep.">
        <title>Phenotypic and genomic hallmarks of a novel, potentially pathogenic rapidly growing Mycobacterium species related to the Mycobacterium fortuitum complex.</title>
        <authorList>
            <person name="Gharbi R."/>
            <person name="Khanna V."/>
            <person name="Frigui W."/>
            <person name="Mhenni B."/>
            <person name="Brosch R."/>
            <person name="Mardassi H."/>
        </authorList>
    </citation>
    <scope>NUCLEOTIDE SEQUENCE [LARGE SCALE GENOMIC DNA]</scope>
    <source>
        <strain evidence="4 5">TNTM28</strain>
    </source>
</reference>